<dbReference type="HOGENOM" id="CLU_012494_8_1_1"/>
<dbReference type="InterPro" id="IPR050300">
    <property type="entry name" value="GDXG_lipolytic_enzyme"/>
</dbReference>
<sequence>MEELKNLSLTTGTKIMDIILPTMQIMAPYLIQNRTAILSVPRSTHTYGTHARQTLDLYSSASSSPSPILIFFYGGGLTRGDKILSNSFLDNLVYHNLGSFFAQKGITTIIPDYRRVDSDTGGEGAVYPSGAEDISAVLQWLSKTDILDGIGNKKNVYLGGSSAGGLHIATYLLEPRFLAERKAWQGDSSSVTLKGAVEVGVPFHFNEASEGRKEMLHRYYGRDEDVKTKCPCGLLRATRKSREELGVPKLLVMSSEWDPVDEILNSNEDFVRLAEEVWGEKIEVVRLEGHNHISPPLALNSGEGEEWGERVVGWIKGTA</sequence>
<dbReference type="AlphaFoldDB" id="W9CSA9"/>
<dbReference type="Gene3D" id="3.40.50.1820">
    <property type="entry name" value="alpha/beta hydrolase"/>
    <property type="match status" value="1"/>
</dbReference>
<accession>W9CSA9</accession>
<dbReference type="GO" id="GO:0004061">
    <property type="term" value="F:arylformamidase activity"/>
    <property type="evidence" value="ECO:0007669"/>
    <property type="project" value="TreeGrafter"/>
</dbReference>
<protein>
    <recommendedName>
        <fullName evidence="2">BD-FAE-like domain-containing protein</fullName>
    </recommendedName>
</protein>
<dbReference type="SUPFAM" id="SSF53474">
    <property type="entry name" value="alpha/beta-Hydrolases"/>
    <property type="match status" value="1"/>
</dbReference>
<proteinExistence type="predicted"/>
<dbReference type="InterPro" id="IPR029058">
    <property type="entry name" value="AB_hydrolase_fold"/>
</dbReference>
<evidence type="ECO:0000313" key="3">
    <source>
        <dbReference type="EMBL" id="ESZ99003.1"/>
    </source>
</evidence>
<dbReference type="PANTHER" id="PTHR48081">
    <property type="entry name" value="AB HYDROLASE SUPERFAMILY PROTEIN C4A8.06C"/>
    <property type="match status" value="1"/>
</dbReference>
<evidence type="ECO:0000313" key="4">
    <source>
        <dbReference type="Proteomes" id="UP000019487"/>
    </source>
</evidence>
<evidence type="ECO:0000259" key="2">
    <source>
        <dbReference type="Pfam" id="PF20434"/>
    </source>
</evidence>
<dbReference type="Pfam" id="PF20434">
    <property type="entry name" value="BD-FAE"/>
    <property type="match status" value="1"/>
</dbReference>
<dbReference type="OrthoDB" id="433474at2759"/>
<dbReference type="EMBL" id="AYSA01000026">
    <property type="protein sequence ID" value="ESZ99003.1"/>
    <property type="molecule type" value="Genomic_DNA"/>
</dbReference>
<dbReference type="Proteomes" id="UP000019487">
    <property type="component" value="Unassembled WGS sequence"/>
</dbReference>
<evidence type="ECO:0000256" key="1">
    <source>
        <dbReference type="ARBA" id="ARBA00022801"/>
    </source>
</evidence>
<comment type="caution">
    <text evidence="3">The sequence shown here is derived from an EMBL/GenBank/DDBJ whole genome shotgun (WGS) entry which is preliminary data.</text>
</comment>
<keyword evidence="1" id="KW-0378">Hydrolase</keyword>
<reference evidence="3 4" key="1">
    <citation type="journal article" date="2014" name="Genome Announc.">
        <title>Draft genome sequence of Sclerotinia borealis, a psychrophilic plant pathogenic fungus.</title>
        <authorList>
            <person name="Mardanov A.V."/>
            <person name="Beletsky A.V."/>
            <person name="Kadnikov V.V."/>
            <person name="Ignatov A.N."/>
            <person name="Ravin N.V."/>
        </authorList>
    </citation>
    <scope>NUCLEOTIDE SEQUENCE [LARGE SCALE GENOMIC DNA]</scope>
    <source>
        <strain evidence="4">F-4157</strain>
    </source>
</reference>
<gene>
    <name evidence="3" type="ORF">SBOR_0661</name>
</gene>
<dbReference type="PANTHER" id="PTHR48081:SF33">
    <property type="entry name" value="KYNURENINE FORMAMIDASE"/>
    <property type="match status" value="1"/>
</dbReference>
<name>W9CSA9_SCLBF</name>
<keyword evidence="4" id="KW-1185">Reference proteome</keyword>
<organism evidence="3 4">
    <name type="scientific">Sclerotinia borealis (strain F-4128)</name>
    <dbReference type="NCBI Taxonomy" id="1432307"/>
    <lineage>
        <taxon>Eukaryota</taxon>
        <taxon>Fungi</taxon>
        <taxon>Dikarya</taxon>
        <taxon>Ascomycota</taxon>
        <taxon>Pezizomycotina</taxon>
        <taxon>Leotiomycetes</taxon>
        <taxon>Helotiales</taxon>
        <taxon>Sclerotiniaceae</taxon>
        <taxon>Sclerotinia</taxon>
    </lineage>
</organism>
<feature type="domain" description="BD-FAE-like" evidence="2">
    <location>
        <begin position="55"/>
        <end position="170"/>
    </location>
</feature>
<dbReference type="STRING" id="1432307.W9CSA9"/>
<dbReference type="InterPro" id="IPR049492">
    <property type="entry name" value="BD-FAE-like_dom"/>
</dbReference>